<protein>
    <recommendedName>
        <fullName evidence="1">WW domain-containing protein</fullName>
    </recommendedName>
</protein>
<evidence type="ECO:0000259" key="1">
    <source>
        <dbReference type="PROSITE" id="PS50020"/>
    </source>
</evidence>
<dbReference type="InterPro" id="IPR001202">
    <property type="entry name" value="WW_dom"/>
</dbReference>
<name>A0ABP0J5K8_9DINO</name>
<dbReference type="SUPFAM" id="SSF51045">
    <property type="entry name" value="WW domain"/>
    <property type="match status" value="1"/>
</dbReference>
<dbReference type="PROSITE" id="PS50020">
    <property type="entry name" value="WW_DOMAIN_2"/>
    <property type="match status" value="1"/>
</dbReference>
<dbReference type="SMART" id="SM00456">
    <property type="entry name" value="WW"/>
    <property type="match status" value="2"/>
</dbReference>
<evidence type="ECO:0000313" key="3">
    <source>
        <dbReference type="Proteomes" id="UP001642464"/>
    </source>
</evidence>
<dbReference type="CDD" id="cd00201">
    <property type="entry name" value="WW"/>
    <property type="match status" value="1"/>
</dbReference>
<organism evidence="2 3">
    <name type="scientific">Durusdinium trenchii</name>
    <dbReference type="NCBI Taxonomy" id="1381693"/>
    <lineage>
        <taxon>Eukaryota</taxon>
        <taxon>Sar</taxon>
        <taxon>Alveolata</taxon>
        <taxon>Dinophyceae</taxon>
        <taxon>Suessiales</taxon>
        <taxon>Symbiodiniaceae</taxon>
        <taxon>Durusdinium</taxon>
    </lineage>
</organism>
<feature type="domain" description="WW" evidence="1">
    <location>
        <begin position="34"/>
        <end position="66"/>
    </location>
</feature>
<proteinExistence type="predicted"/>
<keyword evidence="3" id="KW-1185">Reference proteome</keyword>
<dbReference type="InterPro" id="IPR036020">
    <property type="entry name" value="WW_dom_sf"/>
</dbReference>
<dbReference type="Proteomes" id="UP001642464">
    <property type="component" value="Unassembled WGS sequence"/>
</dbReference>
<sequence>PLVQDAAQTMTEEGRTLSEGDLVKKVLDDALAGVPLPTPWEVIETEGGSYFNQKTTGETTWNHPLQAHLEELSALALRCLGLKPKERWQAAKLLRQRFQVEAEREYQCWYAAEDGSSGSCYFCHRDTGDAMWEHPAGVVLPQFYLKIRCAELLLDDEYLRGLREAEDPPSPEGRLGRTISKLLGIRSTSKESLKSQATPFGSSCSTVSFFDEGLDDGFDDEDEKGIESDEECAREVALMVDRWVEEP</sequence>
<accession>A0ABP0J5K8</accession>
<gene>
    <name evidence="2" type="ORF">SCF082_LOCUS10370</name>
</gene>
<reference evidence="2 3" key="1">
    <citation type="submission" date="2024-02" db="EMBL/GenBank/DDBJ databases">
        <authorList>
            <person name="Chen Y."/>
            <person name="Shah S."/>
            <person name="Dougan E. K."/>
            <person name="Thang M."/>
            <person name="Chan C."/>
        </authorList>
    </citation>
    <scope>NUCLEOTIDE SEQUENCE [LARGE SCALE GENOMIC DNA]</scope>
</reference>
<dbReference type="Gene3D" id="2.20.70.10">
    <property type="match status" value="1"/>
</dbReference>
<evidence type="ECO:0000313" key="2">
    <source>
        <dbReference type="EMBL" id="CAK9009658.1"/>
    </source>
</evidence>
<feature type="non-terminal residue" evidence="2">
    <location>
        <position position="1"/>
    </location>
</feature>
<comment type="caution">
    <text evidence="2">The sequence shown here is derived from an EMBL/GenBank/DDBJ whole genome shotgun (WGS) entry which is preliminary data.</text>
</comment>
<dbReference type="PROSITE" id="PS01159">
    <property type="entry name" value="WW_DOMAIN_1"/>
    <property type="match status" value="1"/>
</dbReference>
<dbReference type="EMBL" id="CAXAMM010006047">
    <property type="protein sequence ID" value="CAK9009658.1"/>
    <property type="molecule type" value="Genomic_DNA"/>
</dbReference>